<feature type="transmembrane region" description="Helical" evidence="2">
    <location>
        <begin position="171"/>
        <end position="188"/>
    </location>
</feature>
<keyword evidence="2" id="KW-0472">Membrane</keyword>
<feature type="transmembrane region" description="Helical" evidence="2">
    <location>
        <begin position="612"/>
        <end position="632"/>
    </location>
</feature>
<proteinExistence type="predicted"/>
<reference evidence="3" key="1">
    <citation type="submission" date="2021-01" db="EMBL/GenBank/DDBJ databases">
        <title>KCTC 19127 draft genome.</title>
        <authorList>
            <person name="An D."/>
        </authorList>
    </citation>
    <scope>NUCLEOTIDE SEQUENCE</scope>
    <source>
        <strain evidence="3">KCTC 19127</strain>
    </source>
</reference>
<evidence type="ECO:0000256" key="2">
    <source>
        <dbReference type="SAM" id="Phobius"/>
    </source>
</evidence>
<comment type="caution">
    <text evidence="3">The sequence shown here is derived from an EMBL/GenBank/DDBJ whole genome shotgun (WGS) entry which is preliminary data.</text>
</comment>
<feature type="transmembrane region" description="Helical" evidence="2">
    <location>
        <begin position="137"/>
        <end position="159"/>
    </location>
</feature>
<protein>
    <submittedName>
        <fullName evidence="3">Spermidine synthase</fullName>
    </submittedName>
</protein>
<dbReference type="Gene3D" id="3.40.50.150">
    <property type="entry name" value="Vaccinia Virus protein VP39"/>
    <property type="match status" value="1"/>
</dbReference>
<dbReference type="PANTHER" id="PTHR43317">
    <property type="entry name" value="THERMOSPERMINE SYNTHASE ACAULIS5"/>
    <property type="match status" value="1"/>
</dbReference>
<keyword evidence="2" id="KW-0812">Transmembrane</keyword>
<dbReference type="RefSeq" id="WP_205257724.1">
    <property type="nucleotide sequence ID" value="NZ_BAAAPV010000005.1"/>
</dbReference>
<feature type="transmembrane region" description="Helical" evidence="2">
    <location>
        <begin position="218"/>
        <end position="241"/>
    </location>
</feature>
<dbReference type="SUPFAM" id="SSF53335">
    <property type="entry name" value="S-adenosyl-L-methionine-dependent methyltransferases"/>
    <property type="match status" value="1"/>
</dbReference>
<gene>
    <name evidence="3" type="ORF">JL107_14230</name>
</gene>
<feature type="transmembrane region" description="Helical" evidence="2">
    <location>
        <begin position="527"/>
        <end position="547"/>
    </location>
</feature>
<feature type="transmembrane region" description="Helical" evidence="2">
    <location>
        <begin position="495"/>
        <end position="515"/>
    </location>
</feature>
<evidence type="ECO:0000313" key="4">
    <source>
        <dbReference type="Proteomes" id="UP000663801"/>
    </source>
</evidence>
<feature type="transmembrane region" description="Helical" evidence="2">
    <location>
        <begin position="67"/>
        <end position="88"/>
    </location>
</feature>
<dbReference type="AlphaFoldDB" id="A0A938YH65"/>
<sequence>MADRTSPRIADAPEGNARSWFRRSAGDSRDVVPADRAVVVRLVAGSALMLFLELALIRWLGANVVHLSYFSNFVLLGSFLGIGLGFLIARKSWSILPAAPVILAILVIGVYLEPVTIDRAGDQIIYFTSLETSGPPAWAVLPLIFILVAAVLAGPAEVVGRCFSKLTPLTAYRWDLVGSVIGIASFTALSFVRAPSVVWGLVVAIGFVALIRRWPRILAVVAGGGMVAILLVETLTSGVSWSPYYKVTTEENYNADGSLNWVNIAVNGVPHQLMRDANLKLEEESQYGLPYERSPGNPLGNVLIIGAGSGSDVAIALSKGAQHIDAVDIDPRILQIGAEQNPNQPYSDSRVTRYVNDGRAFLQTTDTKYDLILFALPDSLALVTGASQIRLESFLFTEQALASAREHLTEQGTFAMYNYYREDWLIDRLAGTAQAAFGHAPCVDKVGAGQAVVTASLDEANQACGTPWVPAGAVIAPATDDRPFLYYQGGAIPPIYLWTLAGVLLLSLIGVRALGGPLRTMRPYADLFFMGAAFLLLETKNIATFALLFGTTWVVNALVFGGVLIIVLAAVETTRRLRTPPLPVVYGAIAAALAVAYLVQPDWLLSWPFVPRLIGAVLLAFVPIYLANIAFAKRFGATEDPADAPSAFGINLLGAMLGGCLEYFALLTGYRNLLIVVAVLYGLAFLLTPKRGLVTV</sequence>
<evidence type="ECO:0000256" key="1">
    <source>
        <dbReference type="ARBA" id="ARBA00023115"/>
    </source>
</evidence>
<keyword evidence="1" id="KW-0620">Polyamine biosynthesis</keyword>
<accession>A0A938YH65</accession>
<feature type="transmembrane region" description="Helical" evidence="2">
    <location>
        <begin position="583"/>
        <end position="600"/>
    </location>
</feature>
<evidence type="ECO:0000313" key="3">
    <source>
        <dbReference type="EMBL" id="MBM9477605.1"/>
    </source>
</evidence>
<dbReference type="Proteomes" id="UP000663801">
    <property type="component" value="Unassembled WGS sequence"/>
</dbReference>
<dbReference type="Pfam" id="PF01564">
    <property type="entry name" value="Spermine_synth"/>
    <property type="match status" value="1"/>
</dbReference>
<dbReference type="PANTHER" id="PTHR43317:SF1">
    <property type="entry name" value="THERMOSPERMINE SYNTHASE ACAULIS5"/>
    <property type="match status" value="1"/>
</dbReference>
<feature type="transmembrane region" description="Helical" evidence="2">
    <location>
        <begin position="553"/>
        <end position="571"/>
    </location>
</feature>
<feature type="transmembrane region" description="Helical" evidence="2">
    <location>
        <begin position="95"/>
        <end position="112"/>
    </location>
</feature>
<dbReference type="EMBL" id="JAERWL010000011">
    <property type="protein sequence ID" value="MBM9477605.1"/>
    <property type="molecule type" value="Genomic_DNA"/>
</dbReference>
<dbReference type="InterPro" id="IPR029063">
    <property type="entry name" value="SAM-dependent_MTases_sf"/>
</dbReference>
<feature type="transmembrane region" description="Helical" evidence="2">
    <location>
        <begin position="194"/>
        <end position="211"/>
    </location>
</feature>
<name>A0A938YH65_9ACTN</name>
<keyword evidence="2" id="KW-1133">Transmembrane helix</keyword>
<keyword evidence="4" id="KW-1185">Reference proteome</keyword>
<feature type="transmembrane region" description="Helical" evidence="2">
    <location>
        <begin position="670"/>
        <end position="688"/>
    </location>
</feature>
<dbReference type="GO" id="GO:0006596">
    <property type="term" value="P:polyamine biosynthetic process"/>
    <property type="evidence" value="ECO:0007669"/>
    <property type="project" value="UniProtKB-KW"/>
</dbReference>
<organism evidence="3 4">
    <name type="scientific">Nakamurella flavida</name>
    <dbReference type="NCBI Taxonomy" id="363630"/>
    <lineage>
        <taxon>Bacteria</taxon>
        <taxon>Bacillati</taxon>
        <taxon>Actinomycetota</taxon>
        <taxon>Actinomycetes</taxon>
        <taxon>Nakamurellales</taxon>
        <taxon>Nakamurellaceae</taxon>
        <taxon>Nakamurella</taxon>
    </lineage>
</organism>
<feature type="transmembrane region" description="Helical" evidence="2">
    <location>
        <begin position="38"/>
        <end position="61"/>
    </location>
</feature>
<dbReference type="CDD" id="cd02440">
    <property type="entry name" value="AdoMet_MTases"/>
    <property type="match status" value="1"/>
</dbReference>
<feature type="transmembrane region" description="Helical" evidence="2">
    <location>
        <begin position="644"/>
        <end position="664"/>
    </location>
</feature>